<protein>
    <submittedName>
        <fullName evidence="3">Vacuolar-type H+-ATPase subunit H</fullName>
    </submittedName>
</protein>
<dbReference type="Pfam" id="PF20245">
    <property type="entry name" value="DUF6600"/>
    <property type="match status" value="1"/>
</dbReference>
<comment type="caution">
    <text evidence="3">The sequence shown here is derived from an EMBL/GenBank/DDBJ whole genome shotgun (WGS) entry which is preliminary data.</text>
</comment>
<gene>
    <name evidence="3" type="ORF">GGQ86_004918</name>
</gene>
<proteinExistence type="predicted"/>
<feature type="compositionally biased region" description="Pro residues" evidence="1">
    <location>
        <begin position="520"/>
        <end position="532"/>
    </location>
</feature>
<feature type="region of interest" description="Disordered" evidence="1">
    <location>
        <begin position="397"/>
        <end position="687"/>
    </location>
</feature>
<evidence type="ECO:0000256" key="2">
    <source>
        <dbReference type="SAM" id="SignalP"/>
    </source>
</evidence>
<sequence>MRISPLPLSRALLSSAALALAVPAVASLAVATPATAQQAQKRTQGQPQQTGRERVDVNVFYAPLAEHGSWVRHPDYDYVFVPSGLDASWRPYQEGRWLWTDDYGWYWDSAEPFAWATYHYGRWGYEQAYGWFWVPGDTWAPAWVTWRSGGGKTGWAPIAPDSRGYAYGAPRVMDPPVAESWVFVENRYLAAPELALHVAPIAQIAVWLSRDNPRVYQPLYRDGVVTTRFVDRNDYASVIEGGIPSRRVVFVDNYRDEFVDRGGYVGIYGPRVARANRVPPPPRFERELPQDRRILVRNYVGERVPGLAAPSAALLSVIDDSQRRQLREQRWSGNNRAYEREIDQLRERQRDRIQKTVEEANRNAGEMQEKRLEAIKARNEKLQQRVEQRQERAQQVIDKIRQERPNTLPARATDDARPGAPGARPGTPNVPPPGAGDAARPGAPGTPPGTPQRNPDAPTTPPDRTPPNAARPDTPRSGQPERSERQAEPDRARQPDAASPASPAERQDRQAQPDQGRQPETPPNRPATPAQPRPDGNARPEQSGAPNRPAVPTNPDRGREDRPSPGQMDQPKNAPSPRADRERPERPSRDQPRPVDRAATPDRAAPERPAPLRAAPPERPASRAQGDGPAREPAAPAARERAQPGPTPGGNAAGAARPGPATPAARPGGAAAPGGAAGAPGDGPGRN</sequence>
<keyword evidence="4" id="KW-1185">Reference proteome</keyword>
<name>A0ABU1KP64_XANFL</name>
<feature type="chain" id="PRO_5047454305" evidence="2">
    <location>
        <begin position="27"/>
        <end position="687"/>
    </location>
</feature>
<dbReference type="Proteomes" id="UP001245370">
    <property type="component" value="Unassembled WGS sequence"/>
</dbReference>
<feature type="compositionally biased region" description="Basic and acidic residues" evidence="1">
    <location>
        <begin position="578"/>
        <end position="606"/>
    </location>
</feature>
<keyword evidence="2" id="KW-0732">Signal</keyword>
<evidence type="ECO:0000313" key="4">
    <source>
        <dbReference type="Proteomes" id="UP001245370"/>
    </source>
</evidence>
<reference evidence="3 4" key="1">
    <citation type="submission" date="2023-07" db="EMBL/GenBank/DDBJ databases">
        <title>Genomic Encyclopedia of Type Strains, Phase IV (KMG-IV): sequencing the most valuable type-strain genomes for metagenomic binning, comparative biology and taxonomic classification.</title>
        <authorList>
            <person name="Goeker M."/>
        </authorList>
    </citation>
    <scope>NUCLEOTIDE SEQUENCE [LARGE SCALE GENOMIC DNA]</scope>
    <source>
        <strain evidence="3 4">DSM 338</strain>
    </source>
</reference>
<evidence type="ECO:0000313" key="3">
    <source>
        <dbReference type="EMBL" id="MDR6336417.1"/>
    </source>
</evidence>
<dbReference type="RefSeq" id="WP_309752374.1">
    <property type="nucleotide sequence ID" value="NZ_JAVDPY010000012.1"/>
</dbReference>
<evidence type="ECO:0000256" key="1">
    <source>
        <dbReference type="SAM" id="MobiDB-lite"/>
    </source>
</evidence>
<dbReference type="InterPro" id="IPR046535">
    <property type="entry name" value="DUF6600"/>
</dbReference>
<organism evidence="3 4">
    <name type="scientific">Xanthobacter flavus</name>
    <dbReference type="NCBI Taxonomy" id="281"/>
    <lineage>
        <taxon>Bacteria</taxon>
        <taxon>Pseudomonadati</taxon>
        <taxon>Pseudomonadota</taxon>
        <taxon>Alphaproteobacteria</taxon>
        <taxon>Hyphomicrobiales</taxon>
        <taxon>Xanthobacteraceae</taxon>
        <taxon>Xanthobacter</taxon>
    </lineage>
</organism>
<feature type="compositionally biased region" description="Gly residues" evidence="1">
    <location>
        <begin position="671"/>
        <end position="687"/>
    </location>
</feature>
<accession>A0ABU1KP64</accession>
<dbReference type="EMBL" id="JAVDPY010000012">
    <property type="protein sequence ID" value="MDR6336417.1"/>
    <property type="molecule type" value="Genomic_DNA"/>
</dbReference>
<feature type="compositionally biased region" description="Basic and acidic residues" evidence="1">
    <location>
        <begin position="479"/>
        <end position="494"/>
    </location>
</feature>
<feature type="compositionally biased region" description="Low complexity" evidence="1">
    <location>
        <begin position="649"/>
        <end position="670"/>
    </location>
</feature>
<feature type="signal peptide" evidence="2">
    <location>
        <begin position="1"/>
        <end position="26"/>
    </location>
</feature>